<comment type="subunit">
    <text evidence="3 6">Associates with the pre-60S ribosomal particle.</text>
</comment>
<organism evidence="8 9">
    <name type="scientific">Polyrhizophydium stewartii</name>
    <dbReference type="NCBI Taxonomy" id="2732419"/>
    <lineage>
        <taxon>Eukaryota</taxon>
        <taxon>Fungi</taxon>
        <taxon>Fungi incertae sedis</taxon>
        <taxon>Chytridiomycota</taxon>
        <taxon>Chytridiomycota incertae sedis</taxon>
        <taxon>Chytridiomycetes</taxon>
        <taxon>Rhizophydiales</taxon>
        <taxon>Rhizophydiales incertae sedis</taxon>
        <taxon>Polyrhizophydium</taxon>
    </lineage>
</organism>
<evidence type="ECO:0000256" key="1">
    <source>
        <dbReference type="ARBA" id="ARBA00004046"/>
    </source>
</evidence>
<comment type="caution">
    <text evidence="8">The sequence shown here is derived from an EMBL/GenBank/DDBJ whole genome shotgun (WGS) entry which is preliminary data.</text>
</comment>
<dbReference type="Gene3D" id="3.90.105.20">
    <property type="match status" value="1"/>
</dbReference>
<comment type="similarity">
    <text evidence="2 6">Belongs to the universal ribosomal protein uL10 family.</text>
</comment>
<dbReference type="Proteomes" id="UP001527925">
    <property type="component" value="Unassembled WGS sequence"/>
</dbReference>
<dbReference type="EMBL" id="JADGIZ020000060">
    <property type="protein sequence ID" value="KAL2912627.1"/>
    <property type="molecule type" value="Genomic_DNA"/>
</dbReference>
<comment type="subcellular location">
    <subcellularLocation>
        <location evidence="6">Cytoplasm</location>
    </subcellularLocation>
    <subcellularLocation>
        <location evidence="6">Nucleus</location>
        <location evidence="6">Nucleolus</location>
    </subcellularLocation>
</comment>
<evidence type="ECO:0000256" key="4">
    <source>
        <dbReference type="ARBA" id="ARBA00022490"/>
    </source>
</evidence>
<dbReference type="PANTHER" id="PTHR45841">
    <property type="entry name" value="MRNA TURNOVER PROTEIN 4 MRTO4"/>
    <property type="match status" value="1"/>
</dbReference>
<evidence type="ECO:0000256" key="3">
    <source>
        <dbReference type="ARBA" id="ARBA00011117"/>
    </source>
</evidence>
<dbReference type="InterPro" id="IPR043141">
    <property type="entry name" value="Ribosomal_uL10-like_sf"/>
</dbReference>
<dbReference type="Gene3D" id="3.30.70.1730">
    <property type="match status" value="1"/>
</dbReference>
<evidence type="ECO:0000259" key="7">
    <source>
        <dbReference type="Pfam" id="PF17777"/>
    </source>
</evidence>
<reference evidence="8 9" key="1">
    <citation type="submission" date="2023-09" db="EMBL/GenBank/DDBJ databases">
        <title>Pangenome analysis of Batrachochytrium dendrobatidis and related Chytrids.</title>
        <authorList>
            <person name="Yacoub M.N."/>
            <person name="Stajich J.E."/>
            <person name="James T.Y."/>
        </authorList>
    </citation>
    <scope>NUCLEOTIDE SEQUENCE [LARGE SCALE GENOMIC DNA]</scope>
    <source>
        <strain evidence="8 9">JEL0888</strain>
    </source>
</reference>
<sequence>MPRSARAKVVNLTKTEKKGRPAKENLFNEIRECVDKYAYVFVFEVENMRNTYLKEVRTDWATSRIFLGRNRVMAKALGTTEEDEYRPNLRELSAKLVGTVGLLFTDSEPAEVLKYFESKRETDFARGGAAADQTVVIAEGPVMRGELPFPNNMEPQLRGLGMPTQLVNGVVTLRAPYTICREGDTLTPEQAHLLKHFGYHLAEFHIRVKHYFHEEECHDV</sequence>
<dbReference type="Pfam" id="PF17777">
    <property type="entry name" value="RL10P_insert"/>
    <property type="match status" value="1"/>
</dbReference>
<keyword evidence="5 6" id="KW-0539">Nucleus</keyword>
<gene>
    <name evidence="8" type="primary">MRT4</name>
    <name evidence="8" type="ORF">HK105_207843</name>
</gene>
<comment type="function">
    <text evidence="1 6">Component of the ribosome assembly machinery. Nuclear paralog of the ribosomal protein P0, it binds pre-60S subunits at an early stage of assembly in the nucleolus, and is replaced by P0 in cytoplasmic pre-60S subunits and mature 80S ribosomes.</text>
</comment>
<dbReference type="Pfam" id="PF00466">
    <property type="entry name" value="Ribosomal_L10"/>
    <property type="match status" value="1"/>
</dbReference>
<dbReference type="InterPro" id="IPR051742">
    <property type="entry name" value="Ribosome_Assembly_uL10"/>
</dbReference>
<keyword evidence="9" id="KW-1185">Reference proteome</keyword>
<dbReference type="InterPro" id="IPR001790">
    <property type="entry name" value="Ribosomal_uL10"/>
</dbReference>
<evidence type="ECO:0000256" key="6">
    <source>
        <dbReference type="RuleBase" id="RU364039"/>
    </source>
</evidence>
<dbReference type="CDD" id="cd05796">
    <property type="entry name" value="Ribosomal_P0_like"/>
    <property type="match status" value="1"/>
</dbReference>
<keyword evidence="6" id="KW-0690">Ribosome biogenesis</keyword>
<evidence type="ECO:0000313" key="9">
    <source>
        <dbReference type="Proteomes" id="UP001527925"/>
    </source>
</evidence>
<feature type="domain" description="Large ribosomal subunit protein uL10-like insertion" evidence="7">
    <location>
        <begin position="125"/>
        <end position="198"/>
    </location>
</feature>
<keyword evidence="4 6" id="KW-0963">Cytoplasm</keyword>
<proteinExistence type="inferred from homology"/>
<evidence type="ECO:0000313" key="8">
    <source>
        <dbReference type="EMBL" id="KAL2912627.1"/>
    </source>
</evidence>
<dbReference type="InterPro" id="IPR040637">
    <property type="entry name" value="Ribosomal_uL10-like_insert"/>
</dbReference>
<evidence type="ECO:0000256" key="2">
    <source>
        <dbReference type="ARBA" id="ARBA00008889"/>
    </source>
</evidence>
<dbReference type="PANTHER" id="PTHR45841:SF1">
    <property type="entry name" value="MRNA TURNOVER PROTEIN 4 HOMOLOG"/>
    <property type="match status" value="1"/>
</dbReference>
<dbReference type="SUPFAM" id="SSF160369">
    <property type="entry name" value="Ribosomal protein L10-like"/>
    <property type="match status" value="1"/>
</dbReference>
<evidence type="ECO:0000256" key="5">
    <source>
        <dbReference type="ARBA" id="ARBA00023242"/>
    </source>
</evidence>
<protein>
    <recommendedName>
        <fullName evidence="6">Ribosome assembly factor mrt4</fullName>
    </recommendedName>
</protein>
<dbReference type="InterPro" id="IPR033867">
    <property type="entry name" value="Mrt4"/>
</dbReference>
<accession>A0ABR4MZB3</accession>
<name>A0ABR4MZB3_9FUNG</name>
<dbReference type="InterPro" id="IPR043164">
    <property type="entry name" value="Ribosomal_uL10-like_insert_sf"/>
</dbReference>